<reference evidence="3" key="1">
    <citation type="submission" date="2019-08" db="EMBL/GenBank/DDBJ databases">
        <authorList>
            <person name="Kucharzyk K."/>
            <person name="Murdoch R.W."/>
            <person name="Higgins S."/>
            <person name="Loffler F."/>
        </authorList>
    </citation>
    <scope>NUCLEOTIDE SEQUENCE</scope>
</reference>
<dbReference type="PANTHER" id="PTHR43566:SF2">
    <property type="entry name" value="DUF4143 DOMAIN-CONTAINING PROTEIN"/>
    <property type="match status" value="1"/>
</dbReference>
<proteinExistence type="predicted"/>
<evidence type="ECO:0000259" key="2">
    <source>
        <dbReference type="Pfam" id="PF13635"/>
    </source>
</evidence>
<dbReference type="AlphaFoldDB" id="A0A644W2E5"/>
<dbReference type="PANTHER" id="PTHR43566">
    <property type="entry name" value="CONSERVED PROTEIN"/>
    <property type="match status" value="1"/>
</dbReference>
<evidence type="ECO:0000313" key="3">
    <source>
        <dbReference type="EMBL" id="MPL97706.1"/>
    </source>
</evidence>
<dbReference type="InterPro" id="IPR025420">
    <property type="entry name" value="DUF4143"/>
</dbReference>
<name>A0A644W2E5_9ZZZZ</name>
<feature type="domain" description="AAA" evidence="1">
    <location>
        <begin position="14"/>
        <end position="131"/>
    </location>
</feature>
<comment type="caution">
    <text evidence="3">The sequence shown here is derived from an EMBL/GenBank/DDBJ whole genome shotgun (WGS) entry which is preliminary data.</text>
</comment>
<accession>A0A644W2E5</accession>
<dbReference type="Pfam" id="PF13635">
    <property type="entry name" value="DUF4143"/>
    <property type="match status" value="1"/>
</dbReference>
<organism evidence="3">
    <name type="scientific">bioreactor metagenome</name>
    <dbReference type="NCBI Taxonomy" id="1076179"/>
    <lineage>
        <taxon>unclassified sequences</taxon>
        <taxon>metagenomes</taxon>
        <taxon>ecological metagenomes</taxon>
    </lineage>
</organism>
<protein>
    <recommendedName>
        <fullName evidence="4">AAA+ ATPase domain-containing protein</fullName>
    </recommendedName>
</protein>
<sequence>MLSRKINLLDAQSESIFLWGARQTGKSTLLKMIFPDSPYIDLLKSDEFERYNRRASLLREELILLPDNELIIIDEIQKIPALLDEVHWLMSNKNLRFILSGSSARKLRRSGVNLLGGRAIRKHLFPFVSAEIPDFDLIKACNNGMLPRHYLTDDASKRLNAYVGDYLQQEIKAEALTRNLNVFSRFMEVAALSNGEVINYNNIASECGVSAPTVKEYFSILEETLIGYTIPAFTSRVKRRVIQSPKYYFFDVGIANFLLKRESLLPGSPEFGHALEHLVIQEIIAYIGYSESKHSLSYWRTTSGYEVDAVIGNARIAIEVKSTEEVQSYHTKGLKAFSEEFPDCRLIIVSMDKHPRRLNGIDVLPVQIFLKKMWGGEVF</sequence>
<dbReference type="Pfam" id="PF13173">
    <property type="entry name" value="AAA_14"/>
    <property type="match status" value="1"/>
</dbReference>
<feature type="domain" description="DUF4143" evidence="2">
    <location>
        <begin position="169"/>
        <end position="322"/>
    </location>
</feature>
<gene>
    <name evidence="3" type="ORF">SDC9_43899</name>
</gene>
<dbReference type="EMBL" id="VSSQ01000570">
    <property type="protein sequence ID" value="MPL97706.1"/>
    <property type="molecule type" value="Genomic_DNA"/>
</dbReference>
<evidence type="ECO:0008006" key="4">
    <source>
        <dbReference type="Google" id="ProtNLM"/>
    </source>
</evidence>
<dbReference type="SUPFAM" id="SSF52540">
    <property type="entry name" value="P-loop containing nucleoside triphosphate hydrolases"/>
    <property type="match status" value="1"/>
</dbReference>
<dbReference type="InterPro" id="IPR041682">
    <property type="entry name" value="AAA_14"/>
</dbReference>
<dbReference type="InterPro" id="IPR027417">
    <property type="entry name" value="P-loop_NTPase"/>
</dbReference>
<evidence type="ECO:0000259" key="1">
    <source>
        <dbReference type="Pfam" id="PF13173"/>
    </source>
</evidence>